<name>A0AA40BGG1_9PEZI</name>
<dbReference type="RefSeq" id="XP_060302641.1">
    <property type="nucleotide sequence ID" value="XM_060440880.1"/>
</dbReference>
<dbReference type="Proteomes" id="UP001172101">
    <property type="component" value="Unassembled WGS sequence"/>
</dbReference>
<dbReference type="GeneID" id="85324150"/>
<reference evidence="1" key="1">
    <citation type="submission" date="2023-06" db="EMBL/GenBank/DDBJ databases">
        <title>Genome-scale phylogeny and comparative genomics of the fungal order Sordariales.</title>
        <authorList>
            <consortium name="Lawrence Berkeley National Laboratory"/>
            <person name="Hensen N."/>
            <person name="Bonometti L."/>
            <person name="Westerberg I."/>
            <person name="Brannstrom I.O."/>
            <person name="Guillou S."/>
            <person name="Cros-Aarteil S."/>
            <person name="Calhoun S."/>
            <person name="Haridas S."/>
            <person name="Kuo A."/>
            <person name="Mondo S."/>
            <person name="Pangilinan J."/>
            <person name="Riley R."/>
            <person name="LaButti K."/>
            <person name="Andreopoulos B."/>
            <person name="Lipzen A."/>
            <person name="Chen C."/>
            <person name="Yanf M."/>
            <person name="Daum C."/>
            <person name="Ng V."/>
            <person name="Clum A."/>
            <person name="Steindorff A."/>
            <person name="Ohm R."/>
            <person name="Martin F."/>
            <person name="Silar P."/>
            <person name="Natvig D."/>
            <person name="Lalanne C."/>
            <person name="Gautier V."/>
            <person name="Ament-velasquez S.L."/>
            <person name="Kruys A."/>
            <person name="Hutchinson M.I."/>
            <person name="Powell A.J."/>
            <person name="Barry K."/>
            <person name="Miller A.N."/>
            <person name="Grigoriev I.V."/>
            <person name="Debuchy R."/>
            <person name="Gladieux P."/>
            <person name="Thoren M.H."/>
            <person name="Johannesson H."/>
        </authorList>
    </citation>
    <scope>NUCLEOTIDE SEQUENCE</scope>
    <source>
        <strain evidence="1">SMH2392-1A</strain>
    </source>
</reference>
<keyword evidence="2" id="KW-1185">Reference proteome</keyword>
<accession>A0AA40BGG1</accession>
<proteinExistence type="predicted"/>
<sequence length="66" mass="7290">MVAWLSVKIVHLPGIMPVIASVTETVKGELPHLASLMGCVVRLALAMQLHQKGSLSHFENEMRQRV</sequence>
<comment type="caution">
    <text evidence="1">The sequence shown here is derived from an EMBL/GenBank/DDBJ whole genome shotgun (WGS) entry which is preliminary data.</text>
</comment>
<gene>
    <name evidence="1" type="ORF">B0T26DRAFT_685666</name>
</gene>
<organism evidence="1 2">
    <name type="scientific">Lasiosphaeria miniovina</name>
    <dbReference type="NCBI Taxonomy" id="1954250"/>
    <lineage>
        <taxon>Eukaryota</taxon>
        <taxon>Fungi</taxon>
        <taxon>Dikarya</taxon>
        <taxon>Ascomycota</taxon>
        <taxon>Pezizomycotina</taxon>
        <taxon>Sordariomycetes</taxon>
        <taxon>Sordariomycetidae</taxon>
        <taxon>Sordariales</taxon>
        <taxon>Lasiosphaeriaceae</taxon>
        <taxon>Lasiosphaeria</taxon>
    </lineage>
</organism>
<dbReference type="AlphaFoldDB" id="A0AA40BGG1"/>
<protein>
    <submittedName>
        <fullName evidence="1">Uncharacterized protein</fullName>
    </submittedName>
</protein>
<evidence type="ECO:0000313" key="1">
    <source>
        <dbReference type="EMBL" id="KAK0733764.1"/>
    </source>
</evidence>
<dbReference type="EMBL" id="JAUIRO010000001">
    <property type="protein sequence ID" value="KAK0733764.1"/>
    <property type="molecule type" value="Genomic_DNA"/>
</dbReference>
<evidence type="ECO:0000313" key="2">
    <source>
        <dbReference type="Proteomes" id="UP001172101"/>
    </source>
</evidence>